<protein>
    <submittedName>
        <fullName evidence="2">Uncharacterized protein</fullName>
    </submittedName>
</protein>
<evidence type="ECO:0000256" key="1">
    <source>
        <dbReference type="SAM" id="MobiDB-lite"/>
    </source>
</evidence>
<dbReference type="OrthoDB" id="2585251at2759"/>
<name>A0A165MDS1_EXIGL</name>
<evidence type="ECO:0000313" key="3">
    <source>
        <dbReference type="Proteomes" id="UP000077266"/>
    </source>
</evidence>
<dbReference type="InParanoid" id="A0A165MDS1"/>
<keyword evidence="3" id="KW-1185">Reference proteome</keyword>
<feature type="region of interest" description="Disordered" evidence="1">
    <location>
        <begin position="370"/>
        <end position="415"/>
    </location>
</feature>
<evidence type="ECO:0000313" key="2">
    <source>
        <dbReference type="EMBL" id="KZV99121.1"/>
    </source>
</evidence>
<dbReference type="Proteomes" id="UP000077266">
    <property type="component" value="Unassembled WGS sequence"/>
</dbReference>
<dbReference type="EMBL" id="KV425912">
    <property type="protein sequence ID" value="KZV99121.1"/>
    <property type="molecule type" value="Genomic_DNA"/>
</dbReference>
<feature type="compositionally biased region" description="Low complexity" evidence="1">
    <location>
        <begin position="370"/>
        <end position="382"/>
    </location>
</feature>
<sequence>MLVARGMVRPLQRGLASGFTPPSSARSIHLRVPPFQAKLPPSFITRVHLLVTRALSSLSAVARPHAELVARSASRQLPRQSIAQSLSFPARVALSRPALGGTPFMPRPVAVQRSMQQVGLGTARTFATSRPIFANLVENVPVACRALVEADFDVKSGRQEHFRLKKNFTKKSGAKTAKAPKRVPRVVVEEEKEALDVEALAQYFKTVPEAAVVTYLDIPLAPTPSGRIPLAEHPLPGPALAPLRAIHASHSKHAIKVSSLFRRLDAGKVWENGAAMEAFGDRSGLCTVLRIKFSGWTKAMVKSVIGEGGKGWCALVETSSWVHDVEEDSDADSILSEDPWRPHPDDAARATQSLVMPTLDFSETFTARAASETSSRRSSFSSEDWRPTPLSRSDSEHYSASDEFEEVDALSEPESLASVWGTESVHSASVASFSSEHWRRVSTVISDF</sequence>
<reference evidence="2 3" key="1">
    <citation type="journal article" date="2016" name="Mol. Biol. Evol.">
        <title>Comparative Genomics of Early-Diverging Mushroom-Forming Fungi Provides Insights into the Origins of Lignocellulose Decay Capabilities.</title>
        <authorList>
            <person name="Nagy L.G."/>
            <person name="Riley R."/>
            <person name="Tritt A."/>
            <person name="Adam C."/>
            <person name="Daum C."/>
            <person name="Floudas D."/>
            <person name="Sun H."/>
            <person name="Yadav J.S."/>
            <person name="Pangilinan J."/>
            <person name="Larsson K.H."/>
            <person name="Matsuura K."/>
            <person name="Barry K."/>
            <person name="Labutti K."/>
            <person name="Kuo R."/>
            <person name="Ohm R.A."/>
            <person name="Bhattacharya S.S."/>
            <person name="Shirouzu T."/>
            <person name="Yoshinaga Y."/>
            <person name="Martin F.M."/>
            <person name="Grigoriev I.V."/>
            <person name="Hibbett D.S."/>
        </authorList>
    </citation>
    <scope>NUCLEOTIDE SEQUENCE [LARGE SCALE GENOMIC DNA]</scope>
    <source>
        <strain evidence="2 3">HHB12029</strain>
    </source>
</reference>
<proteinExistence type="predicted"/>
<dbReference type="AlphaFoldDB" id="A0A165MDS1"/>
<organism evidence="2 3">
    <name type="scientific">Exidia glandulosa HHB12029</name>
    <dbReference type="NCBI Taxonomy" id="1314781"/>
    <lineage>
        <taxon>Eukaryota</taxon>
        <taxon>Fungi</taxon>
        <taxon>Dikarya</taxon>
        <taxon>Basidiomycota</taxon>
        <taxon>Agaricomycotina</taxon>
        <taxon>Agaricomycetes</taxon>
        <taxon>Auriculariales</taxon>
        <taxon>Exidiaceae</taxon>
        <taxon>Exidia</taxon>
    </lineage>
</organism>
<dbReference type="STRING" id="1314781.A0A165MDS1"/>
<feature type="compositionally biased region" description="Acidic residues" evidence="1">
    <location>
        <begin position="402"/>
        <end position="411"/>
    </location>
</feature>
<accession>A0A165MDS1</accession>
<gene>
    <name evidence="2" type="ORF">EXIGLDRAFT_259030</name>
</gene>